<evidence type="ECO:0000313" key="3">
    <source>
        <dbReference type="EMBL" id="GAA2605730.1"/>
    </source>
</evidence>
<gene>
    <name evidence="3" type="ORF">GCM10009863_19070</name>
</gene>
<accession>A0ABP6CAR9</accession>
<sequence>MPTTNDHPDDLQPHGTPPSELQTTGQVPSEHPRPQNALAWTVVGLSAAFCITGVVLSLTGYEAAGGALITAGAGVLGGGISARK</sequence>
<keyword evidence="4" id="KW-1185">Reference proteome</keyword>
<evidence type="ECO:0000313" key="4">
    <source>
        <dbReference type="Proteomes" id="UP001501447"/>
    </source>
</evidence>
<organism evidence="3 4">
    <name type="scientific">Streptomyces axinellae</name>
    <dbReference type="NCBI Taxonomy" id="552788"/>
    <lineage>
        <taxon>Bacteria</taxon>
        <taxon>Bacillati</taxon>
        <taxon>Actinomycetota</taxon>
        <taxon>Actinomycetes</taxon>
        <taxon>Kitasatosporales</taxon>
        <taxon>Streptomycetaceae</taxon>
        <taxon>Streptomyces</taxon>
    </lineage>
</organism>
<dbReference type="EMBL" id="BAAARJ010000005">
    <property type="protein sequence ID" value="GAA2605730.1"/>
    <property type="molecule type" value="Genomic_DNA"/>
</dbReference>
<evidence type="ECO:0000256" key="1">
    <source>
        <dbReference type="SAM" id="MobiDB-lite"/>
    </source>
</evidence>
<keyword evidence="2" id="KW-0472">Membrane</keyword>
<keyword evidence="2" id="KW-0812">Transmembrane</keyword>
<evidence type="ECO:0000256" key="2">
    <source>
        <dbReference type="SAM" id="Phobius"/>
    </source>
</evidence>
<reference evidence="4" key="1">
    <citation type="journal article" date="2019" name="Int. J. Syst. Evol. Microbiol.">
        <title>The Global Catalogue of Microorganisms (GCM) 10K type strain sequencing project: providing services to taxonomists for standard genome sequencing and annotation.</title>
        <authorList>
            <consortium name="The Broad Institute Genomics Platform"/>
            <consortium name="The Broad Institute Genome Sequencing Center for Infectious Disease"/>
            <person name="Wu L."/>
            <person name="Ma J."/>
        </authorList>
    </citation>
    <scope>NUCLEOTIDE SEQUENCE [LARGE SCALE GENOMIC DNA]</scope>
    <source>
        <strain evidence="4">JCM 16373</strain>
    </source>
</reference>
<protein>
    <submittedName>
        <fullName evidence="3">Uncharacterized protein</fullName>
    </submittedName>
</protein>
<proteinExistence type="predicted"/>
<name>A0ABP6CAR9_9ACTN</name>
<keyword evidence="2" id="KW-1133">Transmembrane helix</keyword>
<comment type="caution">
    <text evidence="3">The sequence shown here is derived from an EMBL/GenBank/DDBJ whole genome shotgun (WGS) entry which is preliminary data.</text>
</comment>
<feature type="transmembrane region" description="Helical" evidence="2">
    <location>
        <begin position="64"/>
        <end position="82"/>
    </location>
</feature>
<feature type="transmembrane region" description="Helical" evidence="2">
    <location>
        <begin position="37"/>
        <end position="58"/>
    </location>
</feature>
<dbReference type="Proteomes" id="UP001501447">
    <property type="component" value="Unassembled WGS sequence"/>
</dbReference>
<feature type="compositionally biased region" description="Basic and acidic residues" evidence="1">
    <location>
        <begin position="1"/>
        <end position="12"/>
    </location>
</feature>
<feature type="region of interest" description="Disordered" evidence="1">
    <location>
        <begin position="1"/>
        <end position="33"/>
    </location>
</feature>